<dbReference type="InterPro" id="IPR008538">
    <property type="entry name" value="Uma2"/>
</dbReference>
<accession>A0ABQ4RXY9</accession>
<evidence type="ECO:0000313" key="2">
    <source>
        <dbReference type="EMBL" id="GJD95431.1"/>
    </source>
</evidence>
<protein>
    <recommendedName>
        <fullName evidence="1">Putative restriction endonuclease domain-containing protein</fullName>
    </recommendedName>
</protein>
<sequence>MGVAVRRETRMSVAEYRIWVEDRPDWERWELIDGERILMSPPRERHQTIVANLILGLSDLARPKNCRALPGLAILSEAMDDFAPVPDVVVRCGPPLPDGYASDPVLVAEVLSPSTMTLDRGRKIDFYKTVGSLRRFLIVYQAEARIEVFSRRDAEEWESAALGLNDSLDLPELGGAVAVRDVYRDVVF</sequence>
<comment type="caution">
    <text evidence="2">The sequence shown here is derived from an EMBL/GenBank/DDBJ whole genome shotgun (WGS) entry which is preliminary data.</text>
</comment>
<reference evidence="2" key="2">
    <citation type="submission" date="2021-08" db="EMBL/GenBank/DDBJ databases">
        <authorList>
            <person name="Tani A."/>
            <person name="Ola A."/>
            <person name="Ogura Y."/>
            <person name="Katsura K."/>
            <person name="Hayashi T."/>
        </authorList>
    </citation>
    <scope>NUCLEOTIDE SEQUENCE</scope>
    <source>
        <strain evidence="2">DSM 19015</strain>
    </source>
</reference>
<dbReference type="Proteomes" id="UP001055125">
    <property type="component" value="Unassembled WGS sequence"/>
</dbReference>
<dbReference type="PANTHER" id="PTHR36558">
    <property type="entry name" value="GLR1098 PROTEIN"/>
    <property type="match status" value="1"/>
</dbReference>
<dbReference type="CDD" id="cd06260">
    <property type="entry name" value="DUF820-like"/>
    <property type="match status" value="1"/>
</dbReference>
<organism evidence="2 3">
    <name type="scientific">Methylobacterium iners</name>
    <dbReference type="NCBI Taxonomy" id="418707"/>
    <lineage>
        <taxon>Bacteria</taxon>
        <taxon>Pseudomonadati</taxon>
        <taxon>Pseudomonadota</taxon>
        <taxon>Alphaproteobacteria</taxon>
        <taxon>Hyphomicrobiales</taxon>
        <taxon>Methylobacteriaceae</taxon>
        <taxon>Methylobacterium</taxon>
    </lineage>
</organism>
<dbReference type="InterPro" id="IPR012296">
    <property type="entry name" value="Nuclease_put_TT1808"/>
</dbReference>
<feature type="domain" description="Putative restriction endonuclease" evidence="1">
    <location>
        <begin position="14"/>
        <end position="172"/>
    </location>
</feature>
<dbReference type="InterPro" id="IPR011335">
    <property type="entry name" value="Restrct_endonuc-II-like"/>
</dbReference>
<dbReference type="SUPFAM" id="SSF52980">
    <property type="entry name" value="Restriction endonuclease-like"/>
    <property type="match status" value="1"/>
</dbReference>
<dbReference type="Gene3D" id="3.90.1570.10">
    <property type="entry name" value="tt1808, chain A"/>
    <property type="match status" value="1"/>
</dbReference>
<evidence type="ECO:0000313" key="3">
    <source>
        <dbReference type="Proteomes" id="UP001055125"/>
    </source>
</evidence>
<name>A0ABQ4RXY9_9HYPH</name>
<reference evidence="2" key="1">
    <citation type="journal article" date="2021" name="Front. Microbiol.">
        <title>Comprehensive Comparative Genomics and Phenotyping of Methylobacterium Species.</title>
        <authorList>
            <person name="Alessa O."/>
            <person name="Ogura Y."/>
            <person name="Fujitani Y."/>
            <person name="Takami H."/>
            <person name="Hayashi T."/>
            <person name="Sahin N."/>
            <person name="Tani A."/>
        </authorList>
    </citation>
    <scope>NUCLEOTIDE SEQUENCE</scope>
    <source>
        <strain evidence="2">DSM 19015</strain>
    </source>
</reference>
<evidence type="ECO:0000259" key="1">
    <source>
        <dbReference type="Pfam" id="PF05685"/>
    </source>
</evidence>
<dbReference type="PANTHER" id="PTHR36558:SF1">
    <property type="entry name" value="RESTRICTION ENDONUCLEASE DOMAIN-CONTAINING PROTEIN-RELATED"/>
    <property type="match status" value="1"/>
</dbReference>
<keyword evidence="3" id="KW-1185">Reference proteome</keyword>
<dbReference type="Pfam" id="PF05685">
    <property type="entry name" value="Uma2"/>
    <property type="match status" value="1"/>
</dbReference>
<dbReference type="RefSeq" id="WP_238244571.1">
    <property type="nucleotide sequence ID" value="NZ_BPQP01000036.1"/>
</dbReference>
<gene>
    <name evidence="2" type="ORF">OCOJLMKI_2643</name>
</gene>
<dbReference type="EMBL" id="BPQP01000036">
    <property type="protein sequence ID" value="GJD95431.1"/>
    <property type="molecule type" value="Genomic_DNA"/>
</dbReference>
<proteinExistence type="predicted"/>